<dbReference type="GO" id="GO:0016874">
    <property type="term" value="F:ligase activity"/>
    <property type="evidence" value="ECO:0007669"/>
    <property type="project" value="UniProtKB-KW"/>
</dbReference>
<organism evidence="3 4">
    <name type="scientific">Saitozyma podzolica</name>
    <dbReference type="NCBI Taxonomy" id="1890683"/>
    <lineage>
        <taxon>Eukaryota</taxon>
        <taxon>Fungi</taxon>
        <taxon>Dikarya</taxon>
        <taxon>Basidiomycota</taxon>
        <taxon>Agaricomycotina</taxon>
        <taxon>Tremellomycetes</taxon>
        <taxon>Tremellales</taxon>
        <taxon>Trimorphomycetaceae</taxon>
        <taxon>Saitozyma</taxon>
    </lineage>
</organism>
<dbReference type="GO" id="GO:0031624">
    <property type="term" value="F:ubiquitin conjugating enzyme binding"/>
    <property type="evidence" value="ECO:0007669"/>
    <property type="project" value="TreeGrafter"/>
</dbReference>
<comment type="function">
    <text evidence="1">Neddylation of cullins play an essential role in the regulation of SCF-type complexes activity.</text>
</comment>
<evidence type="ECO:0000259" key="2">
    <source>
        <dbReference type="PROSITE" id="PS51229"/>
    </source>
</evidence>
<dbReference type="Gene3D" id="1.10.238.10">
    <property type="entry name" value="EF-hand"/>
    <property type="match status" value="1"/>
</dbReference>
<dbReference type="AlphaFoldDB" id="A0A427YG85"/>
<dbReference type="Proteomes" id="UP000279259">
    <property type="component" value="Unassembled WGS sequence"/>
</dbReference>
<dbReference type="InterPro" id="IPR005176">
    <property type="entry name" value="PONY_dom"/>
</dbReference>
<dbReference type="EMBL" id="RSCD01000011">
    <property type="protein sequence ID" value="RSH90179.1"/>
    <property type="molecule type" value="Genomic_DNA"/>
</dbReference>
<dbReference type="PROSITE" id="PS51229">
    <property type="entry name" value="DCUN1"/>
    <property type="match status" value="1"/>
</dbReference>
<dbReference type="PANTHER" id="PTHR12281">
    <property type="entry name" value="RP42 RELATED"/>
    <property type="match status" value="1"/>
</dbReference>
<dbReference type="GO" id="GO:0032182">
    <property type="term" value="F:ubiquitin-like protein binding"/>
    <property type="evidence" value="ECO:0007669"/>
    <property type="project" value="TreeGrafter"/>
</dbReference>
<dbReference type="GO" id="GO:0097602">
    <property type="term" value="F:cullin family protein binding"/>
    <property type="evidence" value="ECO:0007669"/>
    <property type="project" value="TreeGrafter"/>
</dbReference>
<evidence type="ECO:0000256" key="1">
    <source>
        <dbReference type="RuleBase" id="RU410713"/>
    </source>
</evidence>
<dbReference type="STRING" id="1890683.A0A427YG85"/>
<dbReference type="OrthoDB" id="27198at2759"/>
<proteinExistence type="predicted"/>
<reference evidence="3 4" key="1">
    <citation type="submission" date="2018-11" db="EMBL/GenBank/DDBJ databases">
        <title>Genome sequence of Saitozyma podzolica DSM 27192.</title>
        <authorList>
            <person name="Aliyu H."/>
            <person name="Gorte O."/>
            <person name="Ochsenreither K."/>
        </authorList>
    </citation>
    <scope>NUCLEOTIDE SEQUENCE [LARGE SCALE GENOMIC DNA]</scope>
    <source>
        <strain evidence="3 4">DSM 27192</strain>
    </source>
</reference>
<keyword evidence="3" id="KW-0436">Ligase</keyword>
<evidence type="ECO:0000313" key="3">
    <source>
        <dbReference type="EMBL" id="RSH90179.1"/>
    </source>
</evidence>
<name>A0A427YG85_9TREE</name>
<feature type="domain" description="DCUN1" evidence="2">
    <location>
        <begin position="63"/>
        <end position="282"/>
    </location>
</feature>
<dbReference type="InterPro" id="IPR014764">
    <property type="entry name" value="DCN-prot"/>
</dbReference>
<protein>
    <recommendedName>
        <fullName evidence="1">Defective in cullin neddylation protein</fullName>
    </recommendedName>
</protein>
<dbReference type="Pfam" id="PF03556">
    <property type="entry name" value="Cullin_binding"/>
    <property type="match status" value="1"/>
</dbReference>
<dbReference type="GO" id="GO:0045116">
    <property type="term" value="P:protein neddylation"/>
    <property type="evidence" value="ECO:0007669"/>
    <property type="project" value="TreeGrafter"/>
</dbReference>
<dbReference type="PANTHER" id="PTHR12281:SF31">
    <property type="entry name" value="DCN1-LIKE PROTEIN 3"/>
    <property type="match status" value="1"/>
</dbReference>
<dbReference type="Gene3D" id="1.10.238.200">
    <property type="entry name" value="Cullin, PONY binding domain"/>
    <property type="match status" value="1"/>
</dbReference>
<dbReference type="Pfam" id="PF14555">
    <property type="entry name" value="UBA_4"/>
    <property type="match status" value="1"/>
</dbReference>
<accession>A0A427YG85</accession>
<keyword evidence="4" id="KW-1185">Reference proteome</keyword>
<dbReference type="CDD" id="cd14273">
    <property type="entry name" value="UBA_TAP-C_like"/>
    <property type="match status" value="1"/>
</dbReference>
<comment type="caution">
    <text evidence="3">The sequence shown here is derived from an EMBL/GenBank/DDBJ whole genome shotgun (WGS) entry which is preliminary data.</text>
</comment>
<evidence type="ECO:0000313" key="4">
    <source>
        <dbReference type="Proteomes" id="UP000279259"/>
    </source>
</evidence>
<sequence length="286" mass="31662">MSKSSSKSREAATISEFKEITGATTNEATKFIKKYKALDAAIDAFFNDPAAQANSAGGQAAKTREKKLGEIWDRFKDPSNPRLITIEGTMAMCQELEIDPESDPVLFCLAADLGSKTTGEWEKAPFVSGWSAMPGEIDSIQGMKRRLPALRQALVSDPSYFKKVYLHTFDLIKPGGSRVLPLDTAIDMWTLFIPPALSSSPSALSHLPPGAPQNTSSTEPPQFAQTEFDAWIAFQKQKNRAVSKDTWSLFVDFIRSIDKEFKEYDEGAAWPSTIDDFVEHIRAARK</sequence>
<gene>
    <name evidence="3" type="primary">DCN1</name>
    <name evidence="3" type="ORF">EHS25_001513</name>
</gene>
<dbReference type="GO" id="GO:0000151">
    <property type="term" value="C:ubiquitin ligase complex"/>
    <property type="evidence" value="ECO:0007669"/>
    <property type="project" value="TreeGrafter"/>
</dbReference>
<dbReference type="InterPro" id="IPR042460">
    <property type="entry name" value="DCN1-like_PONY"/>
</dbReference>